<organism evidence="2 3">
    <name type="scientific">Anaeromicropila populeti</name>
    <dbReference type="NCBI Taxonomy" id="37658"/>
    <lineage>
        <taxon>Bacteria</taxon>
        <taxon>Bacillati</taxon>
        <taxon>Bacillota</taxon>
        <taxon>Clostridia</taxon>
        <taxon>Lachnospirales</taxon>
        <taxon>Lachnospiraceae</taxon>
        <taxon>Anaeromicropila</taxon>
    </lineage>
</organism>
<keyword evidence="1" id="KW-1133">Transmembrane helix</keyword>
<feature type="transmembrane region" description="Helical" evidence="1">
    <location>
        <begin position="16"/>
        <end position="36"/>
    </location>
</feature>
<gene>
    <name evidence="2" type="ORF">SAMN05661086_01002</name>
</gene>
<name>A0A1I6IPT0_9FIRM</name>
<dbReference type="STRING" id="37658.SAMN05661086_01002"/>
<dbReference type="OrthoDB" id="1633470at2"/>
<dbReference type="Pfam" id="PF07454">
    <property type="entry name" value="SpoIIP"/>
    <property type="match status" value="1"/>
</dbReference>
<keyword evidence="3" id="KW-1185">Reference proteome</keyword>
<reference evidence="2 3" key="1">
    <citation type="submission" date="2016-10" db="EMBL/GenBank/DDBJ databases">
        <authorList>
            <person name="de Groot N.N."/>
        </authorList>
    </citation>
    <scope>NUCLEOTIDE SEQUENCE [LARGE SCALE GENOMIC DNA]</scope>
    <source>
        <strain evidence="2 3">743A</strain>
    </source>
</reference>
<evidence type="ECO:0000313" key="2">
    <source>
        <dbReference type="EMBL" id="SFR68728.1"/>
    </source>
</evidence>
<dbReference type="NCBIfam" id="TIGR02867">
    <property type="entry name" value="spore_II_P"/>
    <property type="match status" value="1"/>
</dbReference>
<evidence type="ECO:0000313" key="3">
    <source>
        <dbReference type="Proteomes" id="UP000199659"/>
    </source>
</evidence>
<dbReference type="Proteomes" id="UP000199659">
    <property type="component" value="Unassembled WGS sequence"/>
</dbReference>
<sequence>MELVQITKRKKASKRISFFLSISFMFIAACCISFNAKSKLEKSDSLFSRLMNNLISSVSIQAVRACYPIAAYKQLPEMDQNAGRSWIAAAFLEQFPINQYKIEFAYANIISDTDQAVFYEPDDEDEDNLIIVDNDLASHVQEENGSLGTIGVLNGDSYYEEIAANEVESTIELTNKLEQNKKLIQTLKQDLTTEFLTKNFYIVDGKTTIDNKIFNAKQLLEKNFKMEKDTDNPQILIYHTHGGSEAFTDSHEGKIEETVVGVGTELANVLANTYGYNVIHDKTQYDIIDGSIDRNKSYTVALSALKKTLARYPSIEVVIDIHRDSSLNKGKTITTVDGKPTAQIMFFNGLSRNQKGDIEYLKNPNLQANLAFSLQLKIKAMEQYPNLTKPIYLKNYRYNLHLREKSLLIELGTDANTLQEAKNAMTPLAEVLNQVLNE</sequence>
<dbReference type="AlphaFoldDB" id="A0A1I6IPT0"/>
<keyword evidence="1" id="KW-0812">Transmembrane</keyword>
<evidence type="ECO:0000256" key="1">
    <source>
        <dbReference type="SAM" id="Phobius"/>
    </source>
</evidence>
<dbReference type="InterPro" id="IPR010897">
    <property type="entry name" value="Spore_II_P"/>
</dbReference>
<accession>A0A1I6IPT0</accession>
<keyword evidence="1" id="KW-0472">Membrane</keyword>
<dbReference type="EMBL" id="FOYZ01000003">
    <property type="protein sequence ID" value="SFR68728.1"/>
    <property type="molecule type" value="Genomic_DNA"/>
</dbReference>
<dbReference type="RefSeq" id="WP_092559604.1">
    <property type="nucleotide sequence ID" value="NZ_FOYZ01000003.1"/>
</dbReference>
<protein>
    <submittedName>
        <fullName evidence="2">Stage II sporulation protein P (SpoIIP)</fullName>
    </submittedName>
</protein>
<proteinExistence type="predicted"/>